<dbReference type="GO" id="GO:0010212">
    <property type="term" value="P:response to ionizing radiation"/>
    <property type="evidence" value="ECO:0007669"/>
    <property type="project" value="InterPro"/>
</dbReference>
<name>A0A3R7QAL9_PENVA</name>
<evidence type="ECO:0000313" key="4">
    <source>
        <dbReference type="EMBL" id="ROT72975.1"/>
    </source>
</evidence>
<feature type="region of interest" description="Disordered" evidence="1">
    <location>
        <begin position="918"/>
        <end position="961"/>
    </location>
</feature>
<proteinExistence type="predicted"/>
<feature type="domain" description="Treslin N-terminal" evidence="2">
    <location>
        <begin position="29"/>
        <end position="201"/>
    </location>
</feature>
<sequence length="1103" mass="120852">MFSSVQAVFLIDVNSFVGLSNNESELERNVARLKLGCLKLLTEFGARTEKGSEEVRWSCKYYDSLSFRPDTTRKSFVDFNRSSFDEFENDVTDRFCKAFDTKQAPGEQPLAGEPGKPHCYILKKALQEVLLDYNWDRPDISSPVKTNRRRTKGGQSKLLPENVGPYNSVIVCTRVPHSLEDVRLFCGCDSEAAEAQVTAEDFLGTVVDPALLKGFQEDKQIHLNFINVSDAPNTAAVDPRVTSTINAGLSKLSGSLHPLSNIVQSDAVQIAASDKVPEAGGIFPSPPVCVAGIGVQVTWWKKARGARPRRPQPGPFLVWEDAEGISYLKVQLEVLAVHGSSSQEWGNAVVVGVVRTSAVSVLAVAGGTGHLYVCHAPNTVFTTLISVLAKYQLSVLLKLNCGGVAVLCPWAGGVGCLAVISASGLATPPLHSQAASQETRITDPGLLNFVAQTVEKCLKNASPHMNGETIVTTKRFSAHQTERWYRPLKGSSDAVKEIRRKRANRMERKAMQERLQKRYRPQIPCPLSAGEMGPVDLVDVTQPLGEAGPSKKPTMSRAQQLVKKSHIVTAQQKVKEQRAEEEERVQATERRAAQASEQARKSQALESQVLNKVSDIQDTEKLIQTLKNLCNGDGIETDLFTSAQTVINLALMHVKNNCGKDMEGGLRKLLGSGVIQTTVDINNEHPAESHLHHYKLQTLLHLELLWVLGYSSSSQMEDEEESRGSSIREHHVEEAVKMLRAISLRHNPTTMATLGVGPLKILTGDLSSVADTRPNSVKSHASSVVSYDSTCGSVENPGSGKSREGRRMSSRHPSLKETSKRTIVIPVVTRALRRTNSEQTKQAAAPPASVANKASESADNDIKKVCRNLFDLSDGAAPKPKLQRSMTVGSVPVAELRRSPRKKHRKSTAITPRKSRMLMKSSKGSHKTPVKGMRTAEKGMKTPKSKKGGVIVPETPGDKVGQTMFNKRRIRKSTGTTLVTESPDIKRVSKTTPRRLQASLTITRRNSFYSGARSRNWERGKTQLLADHIRSHSERRSLDSSALQSVGDASFLFSEILSASQSELSHQDSTSNNKDHNDAGTPERRVLDYGLDTSTEVEESSET</sequence>
<evidence type="ECO:0000313" key="5">
    <source>
        <dbReference type="Proteomes" id="UP000283509"/>
    </source>
</evidence>
<dbReference type="OrthoDB" id="6341942at2759"/>
<organism evidence="4 5">
    <name type="scientific">Penaeus vannamei</name>
    <name type="common">Whiteleg shrimp</name>
    <name type="synonym">Litopenaeus vannamei</name>
    <dbReference type="NCBI Taxonomy" id="6689"/>
    <lineage>
        <taxon>Eukaryota</taxon>
        <taxon>Metazoa</taxon>
        <taxon>Ecdysozoa</taxon>
        <taxon>Arthropoda</taxon>
        <taxon>Crustacea</taxon>
        <taxon>Multicrustacea</taxon>
        <taxon>Malacostraca</taxon>
        <taxon>Eumalacostraca</taxon>
        <taxon>Eucarida</taxon>
        <taxon>Decapoda</taxon>
        <taxon>Dendrobranchiata</taxon>
        <taxon>Penaeoidea</taxon>
        <taxon>Penaeidae</taxon>
        <taxon>Penaeus</taxon>
    </lineage>
</organism>
<comment type="caution">
    <text evidence="4">The sequence shown here is derived from an EMBL/GenBank/DDBJ whole genome shotgun (WGS) entry which is preliminary data.</text>
</comment>
<reference evidence="4 5" key="2">
    <citation type="submission" date="2019-01" db="EMBL/GenBank/DDBJ databases">
        <title>The decoding of complex shrimp genome reveals the adaptation for benthos swimmer, frequently molting mechanism and breeding impact on genome.</title>
        <authorList>
            <person name="Sun Y."/>
            <person name="Gao Y."/>
            <person name="Yu Y."/>
        </authorList>
    </citation>
    <scope>NUCLEOTIDE SEQUENCE [LARGE SCALE GENOMIC DNA]</scope>
    <source>
        <tissue evidence="4">Muscle</tissue>
    </source>
</reference>
<evidence type="ECO:0000259" key="2">
    <source>
        <dbReference type="Pfam" id="PF21854"/>
    </source>
</evidence>
<feature type="region of interest" description="Disordered" evidence="1">
    <location>
        <begin position="1062"/>
        <end position="1103"/>
    </location>
</feature>
<dbReference type="GO" id="GO:0033314">
    <property type="term" value="P:mitotic DNA replication checkpoint signaling"/>
    <property type="evidence" value="ECO:0007669"/>
    <property type="project" value="InterPro"/>
</dbReference>
<dbReference type="GO" id="GO:0030174">
    <property type="term" value="P:regulation of DNA-templated DNA replication initiation"/>
    <property type="evidence" value="ECO:0007669"/>
    <property type="project" value="TreeGrafter"/>
</dbReference>
<dbReference type="Pfam" id="PF21855">
    <property type="entry name" value="Treslin_STD"/>
    <property type="match status" value="1"/>
</dbReference>
<dbReference type="GO" id="GO:0003682">
    <property type="term" value="F:chromatin binding"/>
    <property type="evidence" value="ECO:0007669"/>
    <property type="project" value="TreeGrafter"/>
</dbReference>
<dbReference type="GO" id="GO:0007095">
    <property type="term" value="P:mitotic G2 DNA damage checkpoint signaling"/>
    <property type="evidence" value="ECO:0007669"/>
    <property type="project" value="TreeGrafter"/>
</dbReference>
<feature type="compositionally biased region" description="Polar residues" evidence="1">
    <location>
        <begin position="1062"/>
        <end position="1072"/>
    </location>
</feature>
<accession>A0A3R7QAL9</accession>
<evidence type="ECO:0000259" key="3">
    <source>
        <dbReference type="Pfam" id="PF21855"/>
    </source>
</evidence>
<evidence type="ECO:0008006" key="6">
    <source>
        <dbReference type="Google" id="ProtNLM"/>
    </source>
</evidence>
<dbReference type="GO" id="GO:0005634">
    <property type="term" value="C:nucleus"/>
    <property type="evidence" value="ECO:0007669"/>
    <property type="project" value="InterPro"/>
</dbReference>
<protein>
    <recommendedName>
        <fullName evidence="6">Treslin N-terminal domain-containing protein</fullName>
    </recommendedName>
</protein>
<dbReference type="AlphaFoldDB" id="A0A3R7QAL9"/>
<feature type="compositionally biased region" description="Low complexity" evidence="1">
    <location>
        <begin position="593"/>
        <end position="602"/>
    </location>
</feature>
<feature type="domain" description="Treslin STD" evidence="3">
    <location>
        <begin position="636"/>
        <end position="752"/>
    </location>
</feature>
<dbReference type="STRING" id="6689.A0A3R7QAL9"/>
<dbReference type="InterPro" id="IPR026153">
    <property type="entry name" value="Treslin"/>
</dbReference>
<reference evidence="4 5" key="1">
    <citation type="submission" date="2018-04" db="EMBL/GenBank/DDBJ databases">
        <authorList>
            <person name="Zhang X."/>
            <person name="Yuan J."/>
            <person name="Li F."/>
            <person name="Xiang J."/>
        </authorList>
    </citation>
    <scope>NUCLEOTIDE SEQUENCE [LARGE SCALE GENOMIC DNA]</scope>
    <source>
        <tissue evidence="4">Muscle</tissue>
    </source>
</reference>
<dbReference type="Proteomes" id="UP000283509">
    <property type="component" value="Unassembled WGS sequence"/>
</dbReference>
<dbReference type="EMBL" id="QCYY01002086">
    <property type="protein sequence ID" value="ROT72975.1"/>
    <property type="molecule type" value="Genomic_DNA"/>
</dbReference>
<keyword evidence="5" id="KW-1185">Reference proteome</keyword>
<dbReference type="Pfam" id="PF21854">
    <property type="entry name" value="Treslin_N"/>
    <property type="match status" value="1"/>
</dbReference>
<feature type="non-terminal residue" evidence="4">
    <location>
        <position position="1103"/>
    </location>
</feature>
<feature type="compositionally biased region" description="Basic residues" evidence="1">
    <location>
        <begin position="918"/>
        <end position="929"/>
    </location>
</feature>
<feature type="region of interest" description="Disordered" evidence="1">
    <location>
        <begin position="833"/>
        <end position="858"/>
    </location>
</feature>
<feature type="compositionally biased region" description="Basic and acidic residues" evidence="1">
    <location>
        <begin position="1073"/>
        <end position="1087"/>
    </location>
</feature>
<gene>
    <name evidence="4" type="ORF">C7M84_008642</name>
</gene>
<dbReference type="GO" id="GO:0006260">
    <property type="term" value="P:DNA replication"/>
    <property type="evidence" value="ECO:0007669"/>
    <property type="project" value="InterPro"/>
</dbReference>
<dbReference type="InterPro" id="IPR053919">
    <property type="entry name" value="Treslin_N"/>
</dbReference>
<feature type="compositionally biased region" description="Low complexity" evidence="1">
    <location>
        <begin position="843"/>
        <end position="855"/>
    </location>
</feature>
<dbReference type="PANTHER" id="PTHR21556">
    <property type="entry name" value="TRESLIN"/>
    <property type="match status" value="1"/>
</dbReference>
<dbReference type="PANTHER" id="PTHR21556:SF2">
    <property type="entry name" value="TRESLIN"/>
    <property type="match status" value="1"/>
</dbReference>
<evidence type="ECO:0000256" key="1">
    <source>
        <dbReference type="SAM" id="MobiDB-lite"/>
    </source>
</evidence>
<feature type="region of interest" description="Disordered" evidence="1">
    <location>
        <begin position="572"/>
        <end position="602"/>
    </location>
</feature>
<dbReference type="InterPro" id="IPR053920">
    <property type="entry name" value="Treslin_STD"/>
</dbReference>
<feature type="region of interest" description="Disordered" evidence="1">
    <location>
        <begin position="788"/>
        <end position="818"/>
    </location>
</feature>